<dbReference type="AlphaFoldDB" id="A0A832WKY3"/>
<organism evidence="1 2">
    <name type="scientific">Methanocaldococcus jannaschii</name>
    <dbReference type="NCBI Taxonomy" id="2190"/>
    <lineage>
        <taxon>Archaea</taxon>
        <taxon>Methanobacteriati</taxon>
        <taxon>Methanobacteriota</taxon>
        <taxon>Methanomada group</taxon>
        <taxon>Methanococci</taxon>
        <taxon>Methanococcales</taxon>
        <taxon>Methanocaldococcaceae</taxon>
        <taxon>Methanocaldococcus</taxon>
    </lineage>
</organism>
<dbReference type="Proteomes" id="UP000645676">
    <property type="component" value="Unassembled WGS sequence"/>
</dbReference>
<name>A0A832WKY3_9EURY</name>
<comment type="caution">
    <text evidence="1">The sequence shown here is derived from an EMBL/GenBank/DDBJ whole genome shotgun (WGS) entry which is preliminary data.</text>
</comment>
<dbReference type="OMA" id="HVGILRY"/>
<evidence type="ECO:0000313" key="1">
    <source>
        <dbReference type="EMBL" id="HII59451.1"/>
    </source>
</evidence>
<gene>
    <name evidence="1" type="ORF">HA335_02535</name>
</gene>
<reference evidence="1" key="1">
    <citation type="journal article" date="2020" name="bioRxiv">
        <title>A rank-normalized archaeal taxonomy based on genome phylogeny resolves widespread incomplete and uneven classifications.</title>
        <authorList>
            <person name="Rinke C."/>
            <person name="Chuvochina M."/>
            <person name="Mussig A.J."/>
            <person name="Chaumeil P.-A."/>
            <person name="Waite D.W."/>
            <person name="Whitman W.B."/>
            <person name="Parks D.H."/>
            <person name="Hugenholtz P."/>
        </authorList>
    </citation>
    <scope>NUCLEOTIDE SEQUENCE</scope>
    <source>
        <strain evidence="1">UBA8849</strain>
    </source>
</reference>
<accession>A0A832WKY3</accession>
<dbReference type="EMBL" id="DUJR01000010">
    <property type="protein sequence ID" value="HII59451.1"/>
    <property type="molecule type" value="Genomic_DNA"/>
</dbReference>
<dbReference type="GO" id="GO:0006935">
    <property type="term" value="P:chemotaxis"/>
    <property type="evidence" value="ECO:0007669"/>
    <property type="project" value="InterPro"/>
</dbReference>
<dbReference type="PANTHER" id="PTHR42201:SF1">
    <property type="entry name" value="TAXIS PROTEIN"/>
    <property type="match status" value="1"/>
</dbReference>
<protein>
    <submittedName>
        <fullName evidence="1">Uncharacterized protein</fullName>
    </submittedName>
</protein>
<dbReference type="PANTHER" id="PTHR42201">
    <property type="entry name" value="TAXIS PROTEIN"/>
    <property type="match status" value="1"/>
</dbReference>
<dbReference type="RefSeq" id="WP_010871140.1">
    <property type="nucleotide sequence ID" value="NC_000909.1"/>
</dbReference>
<evidence type="ECO:0000313" key="2">
    <source>
        <dbReference type="Proteomes" id="UP000645676"/>
    </source>
</evidence>
<dbReference type="SMR" id="A0A832WKY3"/>
<dbReference type="InterPro" id="IPR007381">
    <property type="entry name" value="CheF1/F2"/>
</dbReference>
<sequence length="255" mass="29634">MIDKSSEIARFSGKGILITPKTLEKPLLKWEKLEIILYKDKIVFEFVDKTIEVGVEDIEDVGAELPKKVIDIAKSTLEDITYHSSIIIKSKEFGNVMVGFAPETSIYGKAPIDNFLRKLFYILLNKKEVKILYNAGENSENTKWENGFLTFIKKRIKDGLVTKIEYRLVVEILDNEDSKIYDIFSNIKDVEIEEKDVDGEIEPVLKILQVKDGKDIISYLYTKDKKVRLFILRYMVILLDYKYIGILRYLQETVE</sequence>
<proteinExistence type="predicted"/>
<dbReference type="Pfam" id="PF04283">
    <property type="entry name" value="CheF-arch"/>
    <property type="match status" value="1"/>
</dbReference>